<evidence type="ECO:0000313" key="5">
    <source>
        <dbReference type="EMBL" id="ADG90776.1"/>
    </source>
</evidence>
<dbReference type="GeneID" id="9165515"/>
<dbReference type="InterPro" id="IPR023140">
    <property type="entry name" value="DUF357"/>
</dbReference>
<dbReference type="PANTHER" id="PTHR43793">
    <property type="entry name" value="FAD SYNTHASE"/>
    <property type="match status" value="1"/>
</dbReference>
<dbReference type="Gene3D" id="1.20.1270.90">
    <property type="entry name" value="AF1782-like"/>
    <property type="match status" value="1"/>
</dbReference>
<dbReference type="HOGENOM" id="CLU_1212640_0_0_2"/>
<dbReference type="SUPFAM" id="SSF158372">
    <property type="entry name" value="AF1782-like"/>
    <property type="match status" value="1"/>
</dbReference>
<keyword evidence="2 5" id="KW-0548">Nucleotidyltransferase</keyword>
<dbReference type="InterPro" id="IPR036809">
    <property type="entry name" value="AF1782-like_sf"/>
</dbReference>
<dbReference type="NCBIfam" id="TIGR00125">
    <property type="entry name" value="cyt_tran_rel"/>
    <property type="match status" value="1"/>
</dbReference>
<protein>
    <submittedName>
        <fullName evidence="5">Glycerol-3-phosphate cytidylyltransferase</fullName>
        <ecNumber evidence="5">2.7.7.39</ecNumber>
    </submittedName>
</protein>
<proteinExistence type="predicted"/>
<dbReference type="Proteomes" id="UP000002376">
    <property type="component" value="Chromosome"/>
</dbReference>
<dbReference type="RefSeq" id="WP_013129369.1">
    <property type="nucleotide sequence ID" value="NC_014160.1"/>
</dbReference>
<reference evidence="5 6" key="1">
    <citation type="journal article" date="2010" name="Stand. Genomic Sci.">
        <title>Complete genome sequence of Thermosphaera aggregans type strain (M11TL).</title>
        <authorList>
            <person name="Spring S."/>
            <person name="Rachel R."/>
            <person name="Lapidus A."/>
            <person name="Davenport K."/>
            <person name="Tice H."/>
            <person name="Copeland A."/>
            <person name="Cheng J.F."/>
            <person name="Lucas S."/>
            <person name="Chen F."/>
            <person name="Nolan M."/>
            <person name="Bruce D."/>
            <person name="Goodwin L."/>
            <person name="Pitluck S."/>
            <person name="Ivanova N."/>
            <person name="Mavromatis K."/>
            <person name="Ovchinnikova G."/>
            <person name="Pati A."/>
            <person name="Chen A."/>
            <person name="Palaniappan K."/>
            <person name="Land M."/>
            <person name="Hauser L."/>
            <person name="Chang Y.J."/>
            <person name="Jeffries C.C."/>
            <person name="Brettin T."/>
            <person name="Detter J.C."/>
            <person name="Tapia R."/>
            <person name="Han C."/>
            <person name="Heimerl T."/>
            <person name="Weikl F."/>
            <person name="Brambilla E."/>
            <person name="Goker M."/>
            <person name="Bristow J."/>
            <person name="Eisen J.A."/>
            <person name="Markowitz V."/>
            <person name="Hugenholtz P."/>
            <person name="Kyrpides N.C."/>
            <person name="Klenk H.P."/>
        </authorList>
    </citation>
    <scope>NUCLEOTIDE SEQUENCE [LARGE SCALE GENOMIC DNA]</scope>
    <source>
        <strain evidence="6">DSM 11486 / M11TL</strain>
    </source>
</reference>
<evidence type="ECO:0000256" key="1">
    <source>
        <dbReference type="ARBA" id="ARBA00022679"/>
    </source>
</evidence>
<keyword evidence="1 5" id="KW-0808">Transferase</keyword>
<gene>
    <name evidence="5" type="ordered locus">Tagg_0501</name>
</gene>
<evidence type="ECO:0000256" key="2">
    <source>
        <dbReference type="ARBA" id="ARBA00022695"/>
    </source>
</evidence>
<dbReference type="InterPro" id="IPR004821">
    <property type="entry name" value="Cyt_trans-like"/>
</dbReference>
<dbReference type="AlphaFoldDB" id="D5U0X6"/>
<feature type="domain" description="Cytidyltransferase-like" evidence="3">
    <location>
        <begin position="101"/>
        <end position="227"/>
    </location>
</feature>
<feature type="domain" description="DUF357" evidence="4">
    <location>
        <begin position="16"/>
        <end position="83"/>
    </location>
</feature>
<dbReference type="GO" id="GO:0047348">
    <property type="term" value="F:glycerol-3-phosphate cytidylyltransferase activity"/>
    <property type="evidence" value="ECO:0007669"/>
    <property type="project" value="UniProtKB-EC"/>
</dbReference>
<keyword evidence="6" id="KW-1185">Reference proteome</keyword>
<dbReference type="Pfam" id="PF04010">
    <property type="entry name" value="DUF357"/>
    <property type="match status" value="1"/>
</dbReference>
<dbReference type="STRING" id="633148.Tagg_0501"/>
<dbReference type="EC" id="2.7.7.39" evidence="5"/>
<dbReference type="KEGG" id="tag:Tagg_0501"/>
<dbReference type="eggNOG" id="arCOG01224">
    <property type="taxonomic scope" value="Archaea"/>
</dbReference>
<dbReference type="eggNOG" id="arCOG01222">
    <property type="taxonomic scope" value="Archaea"/>
</dbReference>
<name>D5U0X6_THEAM</name>
<organism evidence="5 6">
    <name type="scientific">Thermosphaera aggregans (strain DSM 11486 / M11TL)</name>
    <dbReference type="NCBI Taxonomy" id="633148"/>
    <lineage>
        <taxon>Archaea</taxon>
        <taxon>Thermoproteota</taxon>
        <taxon>Thermoprotei</taxon>
        <taxon>Desulfurococcales</taxon>
        <taxon>Desulfurococcaceae</taxon>
        <taxon>Thermosphaera</taxon>
    </lineage>
</organism>
<dbReference type="SUPFAM" id="SSF52374">
    <property type="entry name" value="Nucleotidylyl transferase"/>
    <property type="match status" value="1"/>
</dbReference>
<reference key="3">
    <citation type="submission" date="2010-02" db="EMBL/GenBank/DDBJ databases">
        <title>Complete genome sequence of Thermosphaera aggregans type strain (M11TL).</title>
        <authorList>
            <consortium name="US DOE Joint Genome Institute (JGI-PGF)"/>
            <person name="Spring S."/>
            <person name="Lapidus A."/>
            <person name="Munk C."/>
            <person name="Schroeder M."/>
            <person name="Glavina Del Rio T."/>
            <person name="Tice H."/>
            <person name="Copeland A."/>
            <person name="Cheng J.-F."/>
            <person name="Lucas S."/>
            <person name="Chen F."/>
            <person name="Nolan M."/>
            <person name="Bruce D."/>
            <person name="Goodwin L."/>
            <person name="Pitluck S."/>
            <person name="Ivanova N."/>
            <person name="Mavromatis K."/>
            <person name="Ovchinnikova G."/>
            <person name="Pati A."/>
            <person name="Chen A."/>
            <person name="Palaniappan K."/>
            <person name="Land M."/>
            <person name="Hauser L."/>
            <person name="Chang Y.-J."/>
            <person name="Jeffries C.C."/>
            <person name="Brettin T."/>
            <person name="Detter J.C."/>
            <person name="Tapia R."/>
            <person name="Han C."/>
            <person name="Chain P."/>
            <person name="Heimerl T."/>
            <person name="Weik F."/>
            <person name="Goker M."/>
            <person name="Rachel R."/>
            <person name="Bristow J."/>
            <person name="Eisen J.A."/>
            <person name="Markowitz V."/>
            <person name="Hugenholtz P."/>
            <person name="Kyrpides N.C."/>
            <person name="Klenk H.-P."/>
        </authorList>
    </citation>
    <scope>NUCLEOTIDE SEQUENCE</scope>
    <source>
        <strain>DSM 11486</strain>
    </source>
</reference>
<reference evidence="6" key="2">
    <citation type="journal article" date="2010" name="Stand. Genomic Sci.">
        <title>Complete genome sequence of Thermosphaera aggregans type strain (M11TLT).</title>
        <authorList>
            <person name="Spring S."/>
            <person name="Rachel R."/>
            <person name="Lapidus A."/>
            <person name="Davenport K."/>
            <person name="Tice H."/>
            <person name="Copeland A."/>
            <person name="Cheng J.-F."/>
            <person name="Lucas S."/>
            <person name="Chen F."/>
            <person name="Nolan M."/>
            <person name="Bruce D."/>
            <person name="Goodwin L."/>
            <person name="Pitluck S."/>
            <person name="Ivanova N."/>
            <person name="Mavromatis K."/>
            <person name="Ovchinnikova G."/>
            <person name="Pati A."/>
            <person name="Chen A."/>
            <person name="Palaniappan K."/>
            <person name="Land M."/>
            <person name="Hauser L."/>
            <person name="Chang Y.-J."/>
            <person name="Jeffries C.C."/>
            <person name="Brettin T."/>
            <person name="Detter J.C."/>
            <person name="Tapia R."/>
            <person name="Han C."/>
            <person name="Heimerl T."/>
            <person name="Weikl F."/>
            <person name="Brambilla E."/>
            <person name="Goker M."/>
            <person name="Bristow J."/>
            <person name="Eisen J.A."/>
            <person name="Markowitz V."/>
            <person name="Hugenholtz P."/>
            <person name="Kyrpides N.C."/>
            <person name="Klenk H.-P."/>
        </authorList>
    </citation>
    <scope>NUCLEOTIDE SEQUENCE [LARGE SCALE GENOMIC DNA]</scope>
    <source>
        <strain evidence="6">DSM 11486 / M11TL</strain>
    </source>
</reference>
<evidence type="ECO:0000259" key="4">
    <source>
        <dbReference type="Pfam" id="PF04010"/>
    </source>
</evidence>
<dbReference type="InterPro" id="IPR014729">
    <property type="entry name" value="Rossmann-like_a/b/a_fold"/>
</dbReference>
<evidence type="ECO:0000313" key="6">
    <source>
        <dbReference type="Proteomes" id="UP000002376"/>
    </source>
</evidence>
<accession>D5U0X6</accession>
<evidence type="ECO:0000259" key="3">
    <source>
        <dbReference type="Pfam" id="PF01467"/>
    </source>
</evidence>
<dbReference type="EMBL" id="CP001939">
    <property type="protein sequence ID" value="ADG90776.1"/>
    <property type="molecule type" value="Genomic_DNA"/>
</dbReference>
<dbReference type="InterPro" id="IPR050385">
    <property type="entry name" value="Archaeal_FAD_synthase"/>
</dbReference>
<dbReference type="Pfam" id="PF01467">
    <property type="entry name" value="CTP_transf_like"/>
    <property type="match status" value="1"/>
</dbReference>
<dbReference type="Gene3D" id="3.40.50.620">
    <property type="entry name" value="HUPs"/>
    <property type="match status" value="1"/>
</dbReference>
<sequence>MALSSEPFPSDRVKAYILNVEQALNAISAETIRDDNVKKLVLLVKSYLSDAKYYFAHNDIFTALSCIAYAEGLLDAARHLGLLSFEWKALSELLKRKRVVVAGSFEFLHPGHLFLLKKAWELGSVTVIVSRDKNFERFKNRKPLLPDTARKEILDSVKFVDEAVLGDEEDFLKPVVELKPDIILLGPDQWITPEELKEKLSERGLSNVIVLKLEERVGDWSSSRILEILKKTACNQSQEAQ</sequence>
<dbReference type="PANTHER" id="PTHR43793:SF1">
    <property type="entry name" value="FAD SYNTHASE"/>
    <property type="match status" value="1"/>
</dbReference>